<sequence>MTIIDEWRETQAPQYPSAQRNDFQAESMSQVKNAGRMLYSTTDSPEQVIAFYRSALPLLGWQETSANEKSMSAKHGDAALTVSVSSGEGGTKILLQLLDATF</sequence>
<gene>
    <name evidence="2" type="ORF">NITHO_3580006</name>
</gene>
<comment type="caution">
    <text evidence="2">The sequence shown here is derived from an EMBL/GenBank/DDBJ whole genome shotgun (WGS) entry which is preliminary data.</text>
</comment>
<feature type="compositionally biased region" description="Polar residues" evidence="1">
    <location>
        <begin position="11"/>
        <end position="26"/>
    </location>
</feature>
<evidence type="ECO:0000313" key="2">
    <source>
        <dbReference type="EMBL" id="CCF84550.1"/>
    </source>
</evidence>
<name>I4EIN8_9BACT</name>
<accession>I4EIN8</accession>
<evidence type="ECO:0000256" key="1">
    <source>
        <dbReference type="SAM" id="MobiDB-lite"/>
    </source>
</evidence>
<organism evidence="2 3">
    <name type="scientific">Nitrolancea hollandica Lb</name>
    <dbReference type="NCBI Taxonomy" id="1129897"/>
    <lineage>
        <taxon>Bacteria</taxon>
        <taxon>Pseudomonadati</taxon>
        <taxon>Thermomicrobiota</taxon>
        <taxon>Thermomicrobia</taxon>
        <taxon>Sphaerobacterales</taxon>
        <taxon>Sphaerobacterineae</taxon>
        <taxon>Sphaerobacteraceae</taxon>
        <taxon>Nitrolancea</taxon>
    </lineage>
</organism>
<evidence type="ECO:0000313" key="3">
    <source>
        <dbReference type="Proteomes" id="UP000004221"/>
    </source>
</evidence>
<dbReference type="EMBL" id="CAGS01000288">
    <property type="protein sequence ID" value="CCF84550.1"/>
    <property type="molecule type" value="Genomic_DNA"/>
</dbReference>
<feature type="region of interest" description="Disordered" evidence="1">
    <location>
        <begin position="1"/>
        <end position="26"/>
    </location>
</feature>
<reference evidence="2 3" key="1">
    <citation type="journal article" date="2012" name="ISME J.">
        <title>Nitrification expanded: discovery, physiology and genomics of a nitrite-oxidizing bacterium from the phylum Chloroflexi.</title>
        <authorList>
            <person name="Sorokin D.Y."/>
            <person name="Lucker S."/>
            <person name="Vejmelkova D."/>
            <person name="Kostrikina N.A."/>
            <person name="Kleerebezem R."/>
            <person name="Rijpstra W.I."/>
            <person name="Damste J.S."/>
            <person name="Le Paslier D."/>
            <person name="Muyzer G."/>
            <person name="Wagner M."/>
            <person name="van Loosdrecht M.C."/>
            <person name="Daims H."/>
        </authorList>
    </citation>
    <scope>NUCLEOTIDE SEQUENCE [LARGE SCALE GENOMIC DNA]</scope>
    <source>
        <strain evidence="3">none</strain>
    </source>
</reference>
<dbReference type="AlphaFoldDB" id="I4EIN8"/>
<proteinExistence type="predicted"/>
<dbReference type="Proteomes" id="UP000004221">
    <property type="component" value="Unassembled WGS sequence"/>
</dbReference>
<keyword evidence="3" id="KW-1185">Reference proteome</keyword>
<protein>
    <submittedName>
        <fullName evidence="2">Uncharacterized protein</fullName>
    </submittedName>
</protein>